<dbReference type="STRING" id="82374.NZ47_01615"/>
<gene>
    <name evidence="2" type="ORF">NZ47_01615</name>
</gene>
<keyword evidence="2" id="KW-0648">Protein biosynthesis</keyword>
<name>A0A0B2K4G0_9FIRM</name>
<dbReference type="EMBL" id="JSCE01000026">
    <property type="protein sequence ID" value="KHM52967.1"/>
    <property type="molecule type" value="Genomic_DNA"/>
</dbReference>
<comment type="caution">
    <text evidence="2">The sequence shown here is derived from an EMBL/GenBank/DDBJ whole genome shotgun (WGS) entry which is preliminary data.</text>
</comment>
<keyword evidence="3" id="KW-1185">Reference proteome</keyword>
<keyword evidence="2" id="KW-0396">Initiation factor</keyword>
<proteinExistence type="predicted"/>
<evidence type="ECO:0000313" key="3">
    <source>
        <dbReference type="Proteomes" id="UP000030993"/>
    </source>
</evidence>
<dbReference type="RefSeq" id="WP_039205956.1">
    <property type="nucleotide sequence ID" value="NZ_JSCE01000026.1"/>
</dbReference>
<dbReference type="Pfam" id="PF00707">
    <property type="entry name" value="IF3_C"/>
    <property type="match status" value="1"/>
</dbReference>
<accession>A0A0B2K4G0</accession>
<sequence>MFRGREMSHPELGKDILSKFADALKDSVTVERDAKLEGRNMIMILAPKAQTKGGKQ</sequence>
<evidence type="ECO:0000259" key="1">
    <source>
        <dbReference type="Pfam" id="PF00707"/>
    </source>
</evidence>
<dbReference type="GO" id="GO:0003743">
    <property type="term" value="F:translation initiation factor activity"/>
    <property type="evidence" value="ECO:0007669"/>
    <property type="project" value="UniProtKB-KW"/>
</dbReference>
<feature type="non-terminal residue" evidence="2">
    <location>
        <position position="1"/>
    </location>
</feature>
<dbReference type="Gene3D" id="3.30.110.10">
    <property type="entry name" value="Translation initiation factor 3 (IF-3), C-terminal domain"/>
    <property type="match status" value="1"/>
</dbReference>
<dbReference type="SUPFAM" id="SSF55200">
    <property type="entry name" value="Translation initiation factor IF3, C-terminal domain"/>
    <property type="match status" value="1"/>
</dbReference>
<organism evidence="2 3">
    <name type="scientific">Anaerovibrio lipolyticus</name>
    <dbReference type="NCBI Taxonomy" id="82374"/>
    <lineage>
        <taxon>Bacteria</taxon>
        <taxon>Bacillati</taxon>
        <taxon>Bacillota</taxon>
        <taxon>Negativicutes</taxon>
        <taxon>Selenomonadales</taxon>
        <taxon>Selenomonadaceae</taxon>
        <taxon>Anaerovibrio</taxon>
    </lineage>
</organism>
<dbReference type="InterPro" id="IPR036788">
    <property type="entry name" value="T_IF-3_C_sf"/>
</dbReference>
<protein>
    <submittedName>
        <fullName evidence="2">Translation initiation factor IF-3</fullName>
    </submittedName>
</protein>
<feature type="domain" description="Translation initiation factor 3 C-terminal" evidence="1">
    <location>
        <begin position="1"/>
        <end position="48"/>
    </location>
</feature>
<reference evidence="2 3" key="1">
    <citation type="journal article" date="2013" name="PLoS ONE">
        <title>Identification and characterization of three novel lipases belonging to families II and V from Anaerovibrio lipolyticus 5ST.</title>
        <authorList>
            <person name="Prive F."/>
            <person name="Kaderbhai N.N."/>
            <person name="Girdwood S."/>
            <person name="Worgan H.J."/>
            <person name="Pinloche E."/>
            <person name="Scollan N.D."/>
            <person name="Huws S.A."/>
            <person name="Newbold C.J."/>
        </authorList>
    </citation>
    <scope>NUCLEOTIDE SEQUENCE [LARGE SCALE GENOMIC DNA]</scope>
    <source>
        <strain evidence="2 3">5S</strain>
    </source>
</reference>
<evidence type="ECO:0000313" key="2">
    <source>
        <dbReference type="EMBL" id="KHM52967.1"/>
    </source>
</evidence>
<dbReference type="InterPro" id="IPR019815">
    <property type="entry name" value="Translation_initiation_fac_3_C"/>
</dbReference>
<dbReference type="AlphaFoldDB" id="A0A0B2K4G0"/>
<dbReference type="Proteomes" id="UP000030993">
    <property type="component" value="Unassembled WGS sequence"/>
</dbReference>